<proteinExistence type="predicted"/>
<dbReference type="Proteomes" id="UP001390339">
    <property type="component" value="Unassembled WGS sequence"/>
</dbReference>
<gene>
    <name evidence="1" type="ORF">PGQ11_001802</name>
</gene>
<dbReference type="GO" id="GO:0016787">
    <property type="term" value="F:hydrolase activity"/>
    <property type="evidence" value="ECO:0007669"/>
    <property type="project" value="UniProtKB-KW"/>
</dbReference>
<sequence>MQLPRCHIVTGAAAAIYTRPGISTLRIVKELGHLPESQKEVWVSENLAEGGLQGKVGAWRLAQQRTFAFLDRQIGIHRPTLLDK</sequence>
<keyword evidence="2" id="KW-1185">Reference proteome</keyword>
<name>A0ABR2JG67_9PEZI</name>
<reference evidence="1 2" key="1">
    <citation type="journal article" date="2024" name="IMA Fungus">
        <title>Apiospora arundinis, a panoply of carbohydrate-active enzymes and secondary metabolites.</title>
        <authorList>
            <person name="Sorensen T."/>
            <person name="Petersen C."/>
            <person name="Muurmann A.T."/>
            <person name="Christiansen J.V."/>
            <person name="Brundto M.L."/>
            <person name="Overgaard C.K."/>
            <person name="Boysen A.T."/>
            <person name="Wollenberg R.D."/>
            <person name="Larsen T.O."/>
            <person name="Sorensen J.L."/>
            <person name="Nielsen K.L."/>
            <person name="Sondergaard T.E."/>
        </authorList>
    </citation>
    <scope>NUCLEOTIDE SEQUENCE [LARGE SCALE GENOMIC DNA]</scope>
    <source>
        <strain evidence="1 2">AAU 773</strain>
    </source>
</reference>
<protein>
    <submittedName>
        <fullName evidence="1">Alpha/beta hydrolase</fullName>
    </submittedName>
</protein>
<evidence type="ECO:0000313" key="2">
    <source>
        <dbReference type="Proteomes" id="UP001390339"/>
    </source>
</evidence>
<keyword evidence="1" id="KW-0378">Hydrolase</keyword>
<dbReference type="EMBL" id="JAPCWZ010000002">
    <property type="protein sequence ID" value="KAK8876856.1"/>
    <property type="molecule type" value="Genomic_DNA"/>
</dbReference>
<comment type="caution">
    <text evidence="1">The sequence shown here is derived from an EMBL/GenBank/DDBJ whole genome shotgun (WGS) entry which is preliminary data.</text>
</comment>
<accession>A0ABR2JG67</accession>
<evidence type="ECO:0000313" key="1">
    <source>
        <dbReference type="EMBL" id="KAK8876856.1"/>
    </source>
</evidence>
<organism evidence="1 2">
    <name type="scientific">Apiospora arundinis</name>
    <dbReference type="NCBI Taxonomy" id="335852"/>
    <lineage>
        <taxon>Eukaryota</taxon>
        <taxon>Fungi</taxon>
        <taxon>Dikarya</taxon>
        <taxon>Ascomycota</taxon>
        <taxon>Pezizomycotina</taxon>
        <taxon>Sordariomycetes</taxon>
        <taxon>Xylariomycetidae</taxon>
        <taxon>Amphisphaeriales</taxon>
        <taxon>Apiosporaceae</taxon>
        <taxon>Apiospora</taxon>
    </lineage>
</organism>